<keyword evidence="4" id="KW-1185">Reference proteome</keyword>
<dbReference type="EMBL" id="VIFY01000112">
    <property type="protein sequence ID" value="TQB70328.1"/>
    <property type="molecule type" value="Genomic_DNA"/>
</dbReference>
<protein>
    <recommendedName>
        <fullName evidence="2">F-box domain-containing protein</fullName>
    </recommendedName>
</protein>
<reference evidence="3 4" key="1">
    <citation type="submission" date="2019-06" db="EMBL/GenBank/DDBJ databases">
        <title>Wine fermentation using esterase from Monascus purpureus.</title>
        <authorList>
            <person name="Geng C."/>
            <person name="Zhang Y."/>
        </authorList>
    </citation>
    <scope>NUCLEOTIDE SEQUENCE [LARGE SCALE GENOMIC DNA]</scope>
    <source>
        <strain evidence="3">HQ1</strain>
    </source>
</reference>
<feature type="compositionally biased region" description="Basic and acidic residues" evidence="1">
    <location>
        <begin position="111"/>
        <end position="126"/>
    </location>
</feature>
<dbReference type="SUPFAM" id="SSF81383">
    <property type="entry name" value="F-box domain"/>
    <property type="match status" value="1"/>
</dbReference>
<evidence type="ECO:0000259" key="2">
    <source>
        <dbReference type="PROSITE" id="PS50181"/>
    </source>
</evidence>
<feature type="compositionally biased region" description="Basic and acidic residues" evidence="1">
    <location>
        <begin position="147"/>
        <end position="156"/>
    </location>
</feature>
<gene>
    <name evidence="3" type="ORF">MPDQ_000639</name>
</gene>
<feature type="region of interest" description="Disordered" evidence="1">
    <location>
        <begin position="90"/>
        <end position="156"/>
    </location>
</feature>
<dbReference type="Pfam" id="PF17648">
    <property type="entry name" value="Luciferase"/>
    <property type="match status" value="1"/>
</dbReference>
<dbReference type="InterPro" id="IPR036047">
    <property type="entry name" value="F-box-like_dom_sf"/>
</dbReference>
<sequence>MGDTSPSNLYSLPNEIFVQILSPLPTSSLLSLAPVSCRFHALVLRILHHRLRIAASLQDYQLMLECFHPSSKLTEPNVFCSYLGTEGLSDDDRYEEPTQKQKRLGSLYSRFRPERTADQEEDERRSGLRARRLGSTGGEDEGEDSDERLGREEKDSSLVAKRTVDLDGHEHFSQLCVIVHLVKVRPGSSLVLSAVTIKDGTIRLWRDWLSNSIQANTGPEGGSNDQRMLWVDQEKNVGLQIRVREKKWNQDFLPILIHREEEPVSYEVELEELHIRTTHLLLAVEKKFLSYGPGGVPHNVFGWVVVNLMRPLTRETLSTTVYEEKMQQGKTESFLANLPAREGERPEMGSHAVPQRQMNQIPDLEVKERYTEFVSKNPHLIKTNESQLERHSPAIFVADNVPQSDIARSINGEIAHIHCTGEFSVHVTLSPADCKKVIDAGWAQRHPFSGSPILKPASGSGKPFLSSEYVFIYAPRNDEEVGVVMKIIMASIKYMTGAKEVNY</sequence>
<dbReference type="PROSITE" id="PS50181">
    <property type="entry name" value="FBOX"/>
    <property type="match status" value="1"/>
</dbReference>
<dbReference type="InterPro" id="IPR001810">
    <property type="entry name" value="F-box_dom"/>
</dbReference>
<dbReference type="STRING" id="5098.A0A507QPD3"/>
<dbReference type="PANTHER" id="PTHR38695:SF1">
    <property type="entry name" value="AMINO ACID PERMEASE_ SLC12A DOMAIN-CONTAINING PROTEIN"/>
    <property type="match status" value="1"/>
</dbReference>
<dbReference type="PANTHER" id="PTHR38695">
    <property type="entry name" value="AMINO ACID PERMEASE_ SLC12A DOMAIN-CONTAINING PROTEIN"/>
    <property type="match status" value="1"/>
</dbReference>
<accession>A0A507QPD3</accession>
<name>A0A507QPD3_MONPU</name>
<dbReference type="InterPro" id="IPR040841">
    <property type="entry name" value="Luciferase_dom"/>
</dbReference>
<dbReference type="AlphaFoldDB" id="A0A507QPD3"/>
<proteinExistence type="predicted"/>
<evidence type="ECO:0000313" key="4">
    <source>
        <dbReference type="Proteomes" id="UP000319663"/>
    </source>
</evidence>
<dbReference type="Proteomes" id="UP000319663">
    <property type="component" value="Unassembled WGS sequence"/>
</dbReference>
<dbReference type="InterPro" id="IPR048273">
    <property type="entry name" value="Luciferase"/>
</dbReference>
<evidence type="ECO:0000313" key="3">
    <source>
        <dbReference type="EMBL" id="TQB70328.1"/>
    </source>
</evidence>
<dbReference type="Pfam" id="PF12937">
    <property type="entry name" value="F-box-like"/>
    <property type="match status" value="1"/>
</dbReference>
<organism evidence="3 4">
    <name type="scientific">Monascus purpureus</name>
    <name type="common">Red mold</name>
    <name type="synonym">Monascus anka</name>
    <dbReference type="NCBI Taxonomy" id="5098"/>
    <lineage>
        <taxon>Eukaryota</taxon>
        <taxon>Fungi</taxon>
        <taxon>Dikarya</taxon>
        <taxon>Ascomycota</taxon>
        <taxon>Pezizomycotina</taxon>
        <taxon>Eurotiomycetes</taxon>
        <taxon>Eurotiomycetidae</taxon>
        <taxon>Eurotiales</taxon>
        <taxon>Aspergillaceae</taxon>
        <taxon>Monascus</taxon>
    </lineage>
</organism>
<feature type="domain" description="F-box" evidence="2">
    <location>
        <begin position="6"/>
        <end position="43"/>
    </location>
</feature>
<comment type="caution">
    <text evidence="3">The sequence shown here is derived from an EMBL/GenBank/DDBJ whole genome shotgun (WGS) entry which is preliminary data.</text>
</comment>
<evidence type="ECO:0000256" key="1">
    <source>
        <dbReference type="SAM" id="MobiDB-lite"/>
    </source>
</evidence>